<feature type="compositionally biased region" description="Basic and acidic residues" evidence="1">
    <location>
        <begin position="56"/>
        <end position="67"/>
    </location>
</feature>
<evidence type="ECO:0000313" key="4">
    <source>
        <dbReference type="WBParaSite" id="HPBE_0002020901-mRNA-1"/>
    </source>
</evidence>
<accession>A0A3P8F9K1</accession>
<evidence type="ECO:0000256" key="1">
    <source>
        <dbReference type="SAM" id="MobiDB-lite"/>
    </source>
</evidence>
<dbReference type="Proteomes" id="UP000050761">
    <property type="component" value="Unassembled WGS sequence"/>
</dbReference>
<organism evidence="3 4">
    <name type="scientific">Heligmosomoides polygyrus</name>
    <name type="common">Parasitic roundworm</name>
    <dbReference type="NCBI Taxonomy" id="6339"/>
    <lineage>
        <taxon>Eukaryota</taxon>
        <taxon>Metazoa</taxon>
        <taxon>Ecdysozoa</taxon>
        <taxon>Nematoda</taxon>
        <taxon>Chromadorea</taxon>
        <taxon>Rhabditida</taxon>
        <taxon>Rhabditina</taxon>
        <taxon>Rhabditomorpha</taxon>
        <taxon>Strongyloidea</taxon>
        <taxon>Heligmosomidae</taxon>
        <taxon>Heligmosomoides</taxon>
    </lineage>
</organism>
<sequence>MTGPVPVAYAKTETPRPVRGPALPVGRRRWTRPRRVETLTMTDGEPSTMTTALRRPKLDRSDDLGLR</sequence>
<gene>
    <name evidence="2" type="ORF">HPBE_LOCUS20208</name>
</gene>
<dbReference type="EMBL" id="UZAH01031957">
    <property type="protein sequence ID" value="VDP18793.1"/>
    <property type="molecule type" value="Genomic_DNA"/>
</dbReference>
<name>A0A183GDA2_HELPZ</name>
<feature type="compositionally biased region" description="Polar residues" evidence="1">
    <location>
        <begin position="39"/>
        <end position="51"/>
    </location>
</feature>
<reference evidence="4" key="2">
    <citation type="submission" date="2019-09" db="UniProtKB">
        <authorList>
            <consortium name="WormBaseParasite"/>
        </authorList>
    </citation>
    <scope>IDENTIFICATION</scope>
</reference>
<dbReference type="AlphaFoldDB" id="A0A183GDA2"/>
<dbReference type="WBParaSite" id="HPBE_0002020901-mRNA-1">
    <property type="protein sequence ID" value="HPBE_0002020901-mRNA-1"/>
    <property type="gene ID" value="HPBE_0002020901"/>
</dbReference>
<feature type="region of interest" description="Disordered" evidence="1">
    <location>
        <begin position="1"/>
        <end position="67"/>
    </location>
</feature>
<evidence type="ECO:0000313" key="3">
    <source>
        <dbReference type="Proteomes" id="UP000050761"/>
    </source>
</evidence>
<proteinExistence type="predicted"/>
<protein>
    <submittedName>
        <fullName evidence="4">Protein of unassigned function</fullName>
    </submittedName>
</protein>
<keyword evidence="3" id="KW-1185">Reference proteome</keyword>
<evidence type="ECO:0000313" key="2">
    <source>
        <dbReference type="EMBL" id="VDP18793.1"/>
    </source>
</evidence>
<accession>A0A183GDA2</accession>
<reference evidence="2 3" key="1">
    <citation type="submission" date="2018-11" db="EMBL/GenBank/DDBJ databases">
        <authorList>
            <consortium name="Pathogen Informatics"/>
        </authorList>
    </citation>
    <scope>NUCLEOTIDE SEQUENCE [LARGE SCALE GENOMIC DNA]</scope>
</reference>